<feature type="domain" description="Alpha-N-acetylglucosaminidase tim-barrel" evidence="2">
    <location>
        <begin position="97"/>
        <end position="435"/>
    </location>
</feature>
<dbReference type="VEuPathDB" id="FungiDB:SPRG_20681"/>
<evidence type="ECO:0008006" key="7">
    <source>
        <dbReference type="Google" id="ProtNLM"/>
    </source>
</evidence>
<dbReference type="GO" id="GO:0016787">
    <property type="term" value="F:hydrolase activity"/>
    <property type="evidence" value="ECO:0007669"/>
    <property type="project" value="UniProtKB-KW"/>
</dbReference>
<accession>A0A067CFH0</accession>
<dbReference type="PANTHER" id="PTHR12872:SF1">
    <property type="entry name" value="ALPHA-N-ACETYLGLUCOSAMINIDASE"/>
    <property type="match status" value="1"/>
</dbReference>
<dbReference type="OrthoDB" id="64736at2759"/>
<dbReference type="AlphaFoldDB" id="A0A067CFH0"/>
<dbReference type="Pfam" id="PF05089">
    <property type="entry name" value="NAGLU"/>
    <property type="match status" value="1"/>
</dbReference>
<dbReference type="Gene3D" id="1.20.120.670">
    <property type="entry name" value="N-acetyl-b-d-glucoasminidase"/>
    <property type="match status" value="1"/>
</dbReference>
<dbReference type="KEGG" id="spar:SPRG_20681"/>
<dbReference type="EMBL" id="KK583231">
    <property type="protein sequence ID" value="KDO25562.1"/>
    <property type="molecule type" value="Genomic_DNA"/>
</dbReference>
<evidence type="ECO:0000259" key="3">
    <source>
        <dbReference type="Pfam" id="PF12971"/>
    </source>
</evidence>
<proteinExistence type="predicted"/>
<reference evidence="5 6" key="1">
    <citation type="journal article" date="2013" name="PLoS Genet.">
        <title>Distinctive expansion of potential virulence genes in the genome of the oomycete fish pathogen Saprolegnia parasitica.</title>
        <authorList>
            <person name="Jiang R.H."/>
            <person name="de Bruijn I."/>
            <person name="Haas B.J."/>
            <person name="Belmonte R."/>
            <person name="Lobach L."/>
            <person name="Christie J."/>
            <person name="van den Ackerveken G."/>
            <person name="Bottin A."/>
            <person name="Bulone V."/>
            <person name="Diaz-Moreno S.M."/>
            <person name="Dumas B."/>
            <person name="Fan L."/>
            <person name="Gaulin E."/>
            <person name="Govers F."/>
            <person name="Grenville-Briggs L.J."/>
            <person name="Horner N.R."/>
            <person name="Levin J.Z."/>
            <person name="Mammella M."/>
            <person name="Meijer H.J."/>
            <person name="Morris P."/>
            <person name="Nusbaum C."/>
            <person name="Oome S."/>
            <person name="Phillips A.J."/>
            <person name="van Rooyen D."/>
            <person name="Rzeszutek E."/>
            <person name="Saraiva M."/>
            <person name="Secombes C.J."/>
            <person name="Seidl M.F."/>
            <person name="Snel B."/>
            <person name="Stassen J.H."/>
            <person name="Sykes S."/>
            <person name="Tripathy S."/>
            <person name="van den Berg H."/>
            <person name="Vega-Arreguin J.C."/>
            <person name="Wawra S."/>
            <person name="Young S.K."/>
            <person name="Zeng Q."/>
            <person name="Dieguez-Uribeondo J."/>
            <person name="Russ C."/>
            <person name="Tyler B.M."/>
            <person name="van West P."/>
        </authorList>
    </citation>
    <scope>NUCLEOTIDE SEQUENCE [LARGE SCALE GENOMIC DNA]</scope>
    <source>
        <strain evidence="5 6">CBS 223.65</strain>
    </source>
</reference>
<dbReference type="Gene3D" id="3.30.379.10">
    <property type="entry name" value="Chitobiase/beta-hexosaminidase domain 2-like"/>
    <property type="match status" value="1"/>
</dbReference>
<name>A0A067CFH0_SAPPC</name>
<dbReference type="InterPro" id="IPR007781">
    <property type="entry name" value="NAGLU"/>
</dbReference>
<feature type="domain" description="Alpha-N-acetylglucosaminidase C-terminal" evidence="4">
    <location>
        <begin position="444"/>
        <end position="707"/>
    </location>
</feature>
<dbReference type="GeneID" id="24141749"/>
<organism evidence="5 6">
    <name type="scientific">Saprolegnia parasitica (strain CBS 223.65)</name>
    <dbReference type="NCBI Taxonomy" id="695850"/>
    <lineage>
        <taxon>Eukaryota</taxon>
        <taxon>Sar</taxon>
        <taxon>Stramenopiles</taxon>
        <taxon>Oomycota</taxon>
        <taxon>Saprolegniomycetes</taxon>
        <taxon>Saprolegniales</taxon>
        <taxon>Saprolegniaceae</taxon>
        <taxon>Saprolegnia</taxon>
    </lineage>
</organism>
<dbReference type="Pfam" id="PF12972">
    <property type="entry name" value="NAGLU_C"/>
    <property type="match status" value="1"/>
</dbReference>
<dbReference type="Gene3D" id="3.20.20.80">
    <property type="entry name" value="Glycosidases"/>
    <property type="match status" value="1"/>
</dbReference>
<dbReference type="InterPro" id="IPR029018">
    <property type="entry name" value="Hex-like_dom2"/>
</dbReference>
<dbReference type="STRING" id="695850.A0A067CFH0"/>
<evidence type="ECO:0000313" key="5">
    <source>
        <dbReference type="EMBL" id="KDO25562.1"/>
    </source>
</evidence>
<dbReference type="InterPro" id="IPR024732">
    <property type="entry name" value="NAGLU_C"/>
</dbReference>
<evidence type="ECO:0000259" key="4">
    <source>
        <dbReference type="Pfam" id="PF12972"/>
    </source>
</evidence>
<dbReference type="RefSeq" id="XP_012203781.1">
    <property type="nucleotide sequence ID" value="XM_012348391.1"/>
</dbReference>
<dbReference type="Pfam" id="PF12971">
    <property type="entry name" value="NAGLU_N"/>
    <property type="match status" value="1"/>
</dbReference>
<gene>
    <name evidence="5" type="ORF">SPRG_20681</name>
</gene>
<dbReference type="Proteomes" id="UP000030745">
    <property type="component" value="Unassembled WGS sequence"/>
</dbReference>
<dbReference type="InterPro" id="IPR024240">
    <property type="entry name" value="NAGLU_N"/>
</dbReference>
<protein>
    <recommendedName>
        <fullName evidence="7">Alpha-N-acetylglucosaminidase</fullName>
    </recommendedName>
</protein>
<dbReference type="PANTHER" id="PTHR12872">
    <property type="entry name" value="ALPHA-N-ACETYLGLUCOSAMINIDASE"/>
    <property type="match status" value="1"/>
</dbReference>
<keyword evidence="1" id="KW-0378">Hydrolase</keyword>
<evidence type="ECO:0000313" key="6">
    <source>
        <dbReference type="Proteomes" id="UP000030745"/>
    </source>
</evidence>
<evidence type="ECO:0000256" key="1">
    <source>
        <dbReference type="ARBA" id="ARBA00022801"/>
    </source>
</evidence>
<dbReference type="OMA" id="FYRERWK"/>
<sequence length="739" mass="83451">MQSLVARRLGLPYVSQLAFEVVPLGDNGLDVATIDMQDGRIHISGSSATAMGYALHSYLKDVVHTQVNWDNHALRLPPVLPPVPSRTTLAKASKVTYYLNICTHSYSMWAWDWTQWETHVDWMVLNGINMPLAITGQEKTWQETFKHFNVSSQGLDRFLGGAAYLAWERMGNIRGDWSPLGRLPQHFIDAQHALQLKLLSRYREFGMLPALPAFAGHVPDEMRTLYPSASMRQSDQWAGFDRNYTCVYMLDPTDPLYRAVGKAFLTTQQTLYGGYTSSLYSADTYNELLPHTSDHAYLRASSNAVIESMLAVDPNAVWLMQAWLFISMRDYWTQDKVQAYLDGVPNHRMLVLDLYSEEAPFYAPTKNYYGKDWVFCVLHTFGGNLGLHGNLPHLASAPIAAKAQSHGTMVGLGLTMEGIFQNYVVYDLSLDMNWQSTPLNVSSYVARYVRSRYHVASPHAQAAWTSLTAAVYSGRDKHNNLMTFRPRFNMLAYRPVLHHLKVRGEPVRDAWRQLLDAATATPGLATTDAFTHDLVDVARQGLSDLMSTYYETFLDLYHAPTTTTVPVLRAQANAILTLMWDCDRVLATHPDFLLGRWIADAKRLQASGDAAYFEFEARVQITTWSLNDILNDYARKEWAGVVGDYYLGRWHLWLQAVVAAFAAKRPVDDAAINDLLRAFEHKWLYDTKVYPTHGVDDPVAVAAELWTKYYAGALATTKTTETVWSDDSVTSSWPALTDM</sequence>
<evidence type="ECO:0000259" key="2">
    <source>
        <dbReference type="Pfam" id="PF05089"/>
    </source>
</evidence>
<keyword evidence="6" id="KW-1185">Reference proteome</keyword>
<dbReference type="InterPro" id="IPR024733">
    <property type="entry name" value="NAGLU_tim-barrel"/>
</dbReference>
<feature type="domain" description="Alpha-N-acetylglucosaminidase N-terminal" evidence="3">
    <location>
        <begin position="2"/>
        <end position="81"/>
    </location>
</feature>